<dbReference type="RefSeq" id="WP_063950077.1">
    <property type="nucleotide sequence ID" value="NZ_CP072309.1"/>
</dbReference>
<protein>
    <recommendedName>
        <fullName evidence="1">DUF3291 domain-containing protein</fullName>
    </recommendedName>
</protein>
<dbReference type="AlphaFoldDB" id="A0A176X4A3"/>
<gene>
    <name evidence="2" type="ORF">A7J57_02675</name>
</gene>
<comment type="caution">
    <text evidence="2">The sequence shown here is derived from an EMBL/GenBank/DDBJ whole genome shotgun (WGS) entry which is preliminary data.</text>
</comment>
<dbReference type="Proteomes" id="UP000077098">
    <property type="component" value="Unassembled WGS sequence"/>
</dbReference>
<dbReference type="Pfam" id="PF11695">
    <property type="entry name" value="DUF3291"/>
    <property type="match status" value="1"/>
</dbReference>
<sequence>MRLAIYNFGIQIAPYNNPRVAGFARREPLNFQSAERSEGFIARSGYDGEPGPPSWGEQVFPRFLKENGAASGVSSLSLWRDIESVMAYSYSGVHAEALKHGRHWNIPQQWPPLVLWWVDATHQPVWSQAVERLEHLHDQGPSPRAFHFKMPFDADGAPAAINRGRVKDISERNAAGQRELLAQVQAIPV</sequence>
<evidence type="ECO:0000313" key="2">
    <source>
        <dbReference type="EMBL" id="OAE41970.1"/>
    </source>
</evidence>
<reference evidence="2 3" key="1">
    <citation type="submission" date="2016-05" db="EMBL/GenBank/DDBJ databases">
        <authorList>
            <person name="Lavstsen T."/>
            <person name="Jespersen J.S."/>
        </authorList>
    </citation>
    <scope>NUCLEOTIDE SEQUENCE [LARGE SCALE GENOMIC DNA]</scope>
    <source>
        <strain evidence="2 3">KCJ1736</strain>
    </source>
</reference>
<name>A0A176X4A3_AGRTU</name>
<evidence type="ECO:0000313" key="3">
    <source>
        <dbReference type="Proteomes" id="UP000077098"/>
    </source>
</evidence>
<accession>A0A176X4A3</accession>
<organism evidence="2 3">
    <name type="scientific">Agrobacterium tumefaciens</name>
    <dbReference type="NCBI Taxonomy" id="358"/>
    <lineage>
        <taxon>Bacteria</taxon>
        <taxon>Pseudomonadati</taxon>
        <taxon>Pseudomonadota</taxon>
        <taxon>Alphaproteobacteria</taxon>
        <taxon>Hyphomicrobiales</taxon>
        <taxon>Rhizobiaceae</taxon>
        <taxon>Rhizobium/Agrobacterium group</taxon>
        <taxon>Agrobacterium</taxon>
        <taxon>Agrobacterium tumefaciens complex</taxon>
    </lineage>
</organism>
<feature type="domain" description="DUF3291" evidence="1">
    <location>
        <begin position="3"/>
        <end position="150"/>
    </location>
</feature>
<evidence type="ECO:0000259" key="1">
    <source>
        <dbReference type="Pfam" id="PF11695"/>
    </source>
</evidence>
<dbReference type="InterPro" id="IPR021708">
    <property type="entry name" value="DUF3291"/>
</dbReference>
<dbReference type="EMBL" id="LXPS01000033">
    <property type="protein sequence ID" value="OAE41970.1"/>
    <property type="molecule type" value="Genomic_DNA"/>
</dbReference>
<proteinExistence type="predicted"/>